<dbReference type="CDD" id="cd09917">
    <property type="entry name" value="F-box_SF"/>
    <property type="match status" value="1"/>
</dbReference>
<dbReference type="Gene3D" id="3.40.50.10810">
    <property type="entry name" value="Tandem AAA-ATPase domain"/>
    <property type="match status" value="1"/>
</dbReference>
<accession>A0ABR0D2Q2</accession>
<dbReference type="InterPro" id="IPR036047">
    <property type="entry name" value="F-box-like_dom_sf"/>
</dbReference>
<evidence type="ECO:0008006" key="13">
    <source>
        <dbReference type="Google" id="ProtNLM"/>
    </source>
</evidence>
<dbReference type="EMBL" id="JAYDYQ010002534">
    <property type="protein sequence ID" value="KAK4483556.1"/>
    <property type="molecule type" value="Genomic_DNA"/>
</dbReference>
<evidence type="ECO:0000313" key="12">
    <source>
        <dbReference type="Proteomes" id="UP001291926"/>
    </source>
</evidence>
<keyword evidence="6" id="KW-0067">ATP-binding</keyword>
<dbReference type="Gene3D" id="3.40.50.300">
    <property type="entry name" value="P-loop containing nucleotide triphosphate hydrolases"/>
    <property type="match status" value="1"/>
</dbReference>
<keyword evidence="1" id="KW-0479">Metal-binding</keyword>
<dbReference type="InterPro" id="IPR017907">
    <property type="entry name" value="Znf_RING_CS"/>
</dbReference>
<dbReference type="InterPro" id="IPR001810">
    <property type="entry name" value="F-box_dom"/>
</dbReference>
<dbReference type="PROSITE" id="PS00518">
    <property type="entry name" value="ZF_RING_1"/>
    <property type="match status" value="1"/>
</dbReference>
<sequence length="1336" mass="151054">MEDADSPPGHKLCGYLSAVLCVSDGSPPIPPNCLCRIAGDPPNSHFLAPNGIVLTPIGRKSESHTTPSSKKRRNKIGMVHGSISVVQQLHALVNHKCLAIVARILRISTVENEAGEIRALVLVDVYLPLAVWSGWQFPRSSSTATALFKHLSCDWEARSSMLRSAKLDHDDYFSMWNVTDCHVLGCKQQCSAPDNPKKKPFELQEIFKGLPCVTKNIDHDCSRIKPSNLSAESGLWDLSDDILINILTALCPIDLFRVSLTCHHLRYLAASIMPCMKLKLYPHQQAAIEWMLQRERESKALPHPLYMDFKTKNGFDFCINMVSGEIITGAVPTIMDFHGGMFCDEPGLGKTITALSLILKTLGTLADPPNGVSVIWCMHDGNRRCGYYEVSRDSVTRGGVSEINRTVGQKARRGKLSLDELTPKKNSNCDASDTPKFLRSVEKTPATSSDSFSSKRIKLCSTPATSDVHCIRSCSNDVKRNLLDAYAELPGTSGRKATEKISKNRMHAFSVHSQNSRANQSRRKSFTRKRDKETMKGNFASNEAWVQCDACSKWRKLADKSEANTSTAWFCSMNNDPLHQNCNIPEESWDYEEPIINLPGFHTKGTCGGQGENVSFFTSVLKEHYTLITTETKKALTWLAKLSPEKLAEMETIGLVSPVVGTSLFDTRVPRDYHKIFKAFGLSKRVEKGVMKWYYPRNLLNLAFDLDSLRIALCEPLDSLRLYLSNATLVVVPSNLVDHWKTQIERHVRPGQLRVYVWGDQKKKPPAHNLAWDYDVVITTFKRLSAEWGPRKKSVLMQVHWLRVVLDEGHTLGSSVNLTNKLQMAVSLTATNRWLLTGTPTPNTPNSQLSCLQPMLKFLQEEAYGKHHKSWESGILRPFEAEMEEGRSRLFQLLHRCMISARKIDMKAIPPCIKKVIYLDFSEEHAKSYNELVETVRRNILMADWNDPSHIESLLNPKQWKFRSTTIKNVRLSCCVAGHVRVTDAGQDIQETMDILVENGVDPTSQEYGSLKHNLLHGGNCTRCKEWCRLPVITPCRHLLCLDCVALDSERCALPGCGNLYEMQSPEVLTRPENPNPKWPVPKDLIELQPSYKQDDWNPDWQSTSSSKVTYLVHRLKELQESNRMIEYSSDRDIISDELNFFNGRTHDTLIDQMICNKPRNGRSQPSPEKVIIFSQFLEHIHVIEQQLKIAGIHFTGMYSPMHSSNKMKSLATFQHDSDCMALLMDGSAALGLDLSFVNHVYLMEPIWDRSMEEQVISRAHRMGAVRPIHVETLAMNGTIEEQMMKFLQDDGCRTLLKEEIGTNDLDVPRTHRTLHDFAESNYLAHLRFVRTNSQT</sequence>
<dbReference type="SMART" id="SM00256">
    <property type="entry name" value="FBOX"/>
    <property type="match status" value="1"/>
</dbReference>
<proteinExistence type="predicted"/>
<evidence type="ECO:0000256" key="7">
    <source>
        <dbReference type="SAM" id="MobiDB-lite"/>
    </source>
</evidence>
<evidence type="ECO:0000313" key="11">
    <source>
        <dbReference type="EMBL" id="KAK4483556.1"/>
    </source>
</evidence>
<dbReference type="InterPro" id="IPR038718">
    <property type="entry name" value="SNF2-like_sf"/>
</dbReference>
<evidence type="ECO:0000256" key="2">
    <source>
        <dbReference type="ARBA" id="ARBA00022741"/>
    </source>
</evidence>
<evidence type="ECO:0000256" key="5">
    <source>
        <dbReference type="ARBA" id="ARBA00022833"/>
    </source>
</evidence>
<organism evidence="11 12">
    <name type="scientific">Penstemon davidsonii</name>
    <dbReference type="NCBI Taxonomy" id="160366"/>
    <lineage>
        <taxon>Eukaryota</taxon>
        <taxon>Viridiplantae</taxon>
        <taxon>Streptophyta</taxon>
        <taxon>Embryophyta</taxon>
        <taxon>Tracheophyta</taxon>
        <taxon>Spermatophyta</taxon>
        <taxon>Magnoliopsida</taxon>
        <taxon>eudicotyledons</taxon>
        <taxon>Gunneridae</taxon>
        <taxon>Pentapetalae</taxon>
        <taxon>asterids</taxon>
        <taxon>lamiids</taxon>
        <taxon>Lamiales</taxon>
        <taxon>Plantaginaceae</taxon>
        <taxon>Cheloneae</taxon>
        <taxon>Penstemon</taxon>
    </lineage>
</organism>
<dbReference type="Pfam" id="PF07496">
    <property type="entry name" value="zf-CW"/>
    <property type="match status" value="1"/>
</dbReference>
<gene>
    <name evidence="11" type="ORF">RD792_010755</name>
</gene>
<dbReference type="SUPFAM" id="SSF57850">
    <property type="entry name" value="RING/U-box"/>
    <property type="match status" value="1"/>
</dbReference>
<dbReference type="Pfam" id="PF00271">
    <property type="entry name" value="Helicase_C"/>
    <property type="match status" value="1"/>
</dbReference>
<keyword evidence="12" id="KW-1185">Reference proteome</keyword>
<evidence type="ECO:0000259" key="9">
    <source>
        <dbReference type="PROSITE" id="PS51192"/>
    </source>
</evidence>
<dbReference type="SMART" id="SM00487">
    <property type="entry name" value="DEXDc"/>
    <property type="match status" value="1"/>
</dbReference>
<dbReference type="Pfam" id="PF00646">
    <property type="entry name" value="F-box"/>
    <property type="match status" value="1"/>
</dbReference>
<evidence type="ECO:0000256" key="1">
    <source>
        <dbReference type="ARBA" id="ARBA00022723"/>
    </source>
</evidence>
<comment type="caution">
    <text evidence="11">The sequence shown here is derived from an EMBL/GenBank/DDBJ whole genome shotgun (WGS) entry which is preliminary data.</text>
</comment>
<protein>
    <recommendedName>
        <fullName evidence="13">F-box protein At3g54460</fullName>
    </recommendedName>
</protein>
<dbReference type="InterPro" id="IPR027417">
    <property type="entry name" value="P-loop_NTPase"/>
</dbReference>
<feature type="domain" description="Helicase C-terminal" evidence="10">
    <location>
        <begin position="1150"/>
        <end position="1301"/>
    </location>
</feature>
<dbReference type="InterPro" id="IPR011124">
    <property type="entry name" value="Znf_CW"/>
</dbReference>
<dbReference type="PROSITE" id="PS51192">
    <property type="entry name" value="HELICASE_ATP_BIND_1"/>
    <property type="match status" value="1"/>
</dbReference>
<dbReference type="CDD" id="cd18008">
    <property type="entry name" value="DEXDc_SHPRH-like"/>
    <property type="match status" value="1"/>
</dbReference>
<evidence type="ECO:0000259" key="10">
    <source>
        <dbReference type="PROSITE" id="PS51194"/>
    </source>
</evidence>
<dbReference type="PROSITE" id="PS51050">
    <property type="entry name" value="ZF_CW"/>
    <property type="match status" value="1"/>
</dbReference>
<dbReference type="PANTHER" id="PTHR45626">
    <property type="entry name" value="TRANSCRIPTION TERMINATION FACTOR 2-RELATED"/>
    <property type="match status" value="1"/>
</dbReference>
<dbReference type="SUPFAM" id="SSF52540">
    <property type="entry name" value="P-loop containing nucleoside triphosphate hydrolases"/>
    <property type="match status" value="3"/>
</dbReference>
<dbReference type="SMART" id="SM00490">
    <property type="entry name" value="HELICc"/>
    <property type="match status" value="1"/>
</dbReference>
<keyword evidence="4" id="KW-0378">Hydrolase</keyword>
<dbReference type="SUPFAM" id="SSF81383">
    <property type="entry name" value="F-box domain"/>
    <property type="match status" value="1"/>
</dbReference>
<dbReference type="Proteomes" id="UP001291926">
    <property type="component" value="Unassembled WGS sequence"/>
</dbReference>
<dbReference type="Gene3D" id="3.30.40.100">
    <property type="match status" value="1"/>
</dbReference>
<feature type="domain" description="CW-type" evidence="8">
    <location>
        <begin position="539"/>
        <end position="590"/>
    </location>
</feature>
<dbReference type="InterPro" id="IPR014001">
    <property type="entry name" value="Helicase_ATP-bd"/>
</dbReference>
<evidence type="ECO:0000259" key="8">
    <source>
        <dbReference type="PROSITE" id="PS51050"/>
    </source>
</evidence>
<name>A0ABR0D2Q2_9LAMI</name>
<dbReference type="PANTHER" id="PTHR45626:SF14">
    <property type="entry name" value="ATP-DEPENDENT DNA HELICASE (EUROFUNG)"/>
    <property type="match status" value="1"/>
</dbReference>
<dbReference type="CDD" id="cd18793">
    <property type="entry name" value="SF2_C_SNF"/>
    <property type="match status" value="1"/>
</dbReference>
<keyword evidence="5" id="KW-0862">Zinc</keyword>
<dbReference type="PROSITE" id="PS51194">
    <property type="entry name" value="HELICASE_CTER"/>
    <property type="match status" value="1"/>
</dbReference>
<dbReference type="InterPro" id="IPR050628">
    <property type="entry name" value="SNF2_RAD54_helicase_TF"/>
</dbReference>
<feature type="domain" description="Helicase ATP-binding" evidence="9">
    <location>
        <begin position="728"/>
        <end position="858"/>
    </location>
</feature>
<dbReference type="InterPro" id="IPR049730">
    <property type="entry name" value="SNF2/RAD54-like_C"/>
</dbReference>
<keyword evidence="2" id="KW-0547">Nucleotide-binding</keyword>
<feature type="region of interest" description="Disordered" evidence="7">
    <location>
        <begin position="512"/>
        <end position="533"/>
    </location>
</feature>
<dbReference type="InterPro" id="IPR001650">
    <property type="entry name" value="Helicase_C-like"/>
</dbReference>
<dbReference type="InterPro" id="IPR000330">
    <property type="entry name" value="SNF2_N"/>
</dbReference>
<evidence type="ECO:0000256" key="4">
    <source>
        <dbReference type="ARBA" id="ARBA00022801"/>
    </source>
</evidence>
<reference evidence="11 12" key="1">
    <citation type="journal article" date="2023" name="bioRxiv">
        <title>Genome report: Whole genome sequence and annotation of Penstemon davidsonii.</title>
        <authorList>
            <person name="Ostevik K.L."/>
            <person name="Alabady M."/>
            <person name="Zhang M."/>
            <person name="Rausher M.D."/>
        </authorList>
    </citation>
    <scope>NUCLEOTIDE SEQUENCE [LARGE SCALE GENOMIC DNA]</scope>
    <source>
        <strain evidence="11">DNT005</strain>
        <tissue evidence="11">Whole leaf</tissue>
    </source>
</reference>
<evidence type="ECO:0000256" key="6">
    <source>
        <dbReference type="ARBA" id="ARBA00022840"/>
    </source>
</evidence>
<dbReference type="Pfam" id="PF00176">
    <property type="entry name" value="SNF2-rel_dom"/>
    <property type="match status" value="1"/>
</dbReference>
<evidence type="ECO:0000256" key="3">
    <source>
        <dbReference type="ARBA" id="ARBA00022771"/>
    </source>
</evidence>
<keyword evidence="3" id="KW-0863">Zinc-finger</keyword>